<dbReference type="Gene3D" id="3.40.50.1820">
    <property type="entry name" value="alpha/beta hydrolase"/>
    <property type="match status" value="1"/>
</dbReference>
<dbReference type="InterPro" id="IPR029058">
    <property type="entry name" value="AB_hydrolase_fold"/>
</dbReference>
<dbReference type="Ensembl" id="ENSPCLT00000027717.1">
    <property type="protein sequence ID" value="ENSPCLP00000020205.1"/>
    <property type="gene ID" value="ENSPCLG00000017517.1"/>
</dbReference>
<keyword evidence="2" id="KW-1185">Reference proteome</keyword>
<dbReference type="Proteomes" id="UP000472261">
    <property type="component" value="Unplaced"/>
</dbReference>
<organism evidence="1 2">
    <name type="scientific">Phasianus colchicus</name>
    <name type="common">Common pheasant</name>
    <dbReference type="NCBI Taxonomy" id="9054"/>
    <lineage>
        <taxon>Eukaryota</taxon>
        <taxon>Metazoa</taxon>
        <taxon>Chordata</taxon>
        <taxon>Craniata</taxon>
        <taxon>Vertebrata</taxon>
        <taxon>Euteleostomi</taxon>
        <taxon>Archelosauria</taxon>
        <taxon>Archosauria</taxon>
        <taxon>Dinosauria</taxon>
        <taxon>Saurischia</taxon>
        <taxon>Theropoda</taxon>
        <taxon>Coelurosauria</taxon>
        <taxon>Aves</taxon>
        <taxon>Neognathae</taxon>
        <taxon>Galloanserae</taxon>
        <taxon>Galliformes</taxon>
        <taxon>Phasianidae</taxon>
        <taxon>Phasianinae</taxon>
        <taxon>Phasianus</taxon>
    </lineage>
</organism>
<accession>A0A669QKH4</accession>
<proteinExistence type="predicted"/>
<evidence type="ECO:0000313" key="2">
    <source>
        <dbReference type="Proteomes" id="UP000472261"/>
    </source>
</evidence>
<name>A0A669QKH4_PHACC</name>
<reference evidence="1" key="1">
    <citation type="submission" date="2025-08" db="UniProtKB">
        <authorList>
            <consortium name="Ensembl"/>
        </authorList>
    </citation>
    <scope>IDENTIFICATION</scope>
</reference>
<sequence length="96" mass="10321">MVALWGTRSLWGRCGVSMGPSGTLMGPPVDPRATRGMGALWDHYSHPGTNVTVLDLFDRGQSLRPLWVQVEGFRRAVAPIMANAAGGVHLICYSQG</sequence>
<dbReference type="SUPFAM" id="SSF53474">
    <property type="entry name" value="alpha/beta-Hydrolases"/>
    <property type="match status" value="1"/>
</dbReference>
<protein>
    <submittedName>
        <fullName evidence="1">Uncharacterized protein</fullName>
    </submittedName>
</protein>
<dbReference type="AlphaFoldDB" id="A0A669QKH4"/>
<evidence type="ECO:0000313" key="1">
    <source>
        <dbReference type="Ensembl" id="ENSPCLP00000020205.1"/>
    </source>
</evidence>
<reference evidence="1" key="2">
    <citation type="submission" date="2025-09" db="UniProtKB">
        <authorList>
            <consortium name="Ensembl"/>
        </authorList>
    </citation>
    <scope>IDENTIFICATION</scope>
</reference>